<accession>A0A3M8AUS9</accession>
<dbReference type="GO" id="GO:0043107">
    <property type="term" value="P:type IV pilus-dependent motility"/>
    <property type="evidence" value="ECO:0007669"/>
    <property type="project" value="InterPro"/>
</dbReference>
<reference evidence="2 5" key="2">
    <citation type="submission" date="2019-06" db="EMBL/GenBank/DDBJ databases">
        <title>Whole genome shotgun sequence of Brevibacillus agri NBRC 15538.</title>
        <authorList>
            <person name="Hosoyama A."/>
            <person name="Uohara A."/>
            <person name="Ohji S."/>
            <person name="Ichikawa N."/>
        </authorList>
    </citation>
    <scope>NUCLEOTIDE SEQUENCE [LARGE SCALE GENOMIC DNA]</scope>
    <source>
        <strain evidence="2 5">NBRC 15538</strain>
    </source>
</reference>
<dbReference type="GO" id="GO:0043683">
    <property type="term" value="P:type IV pilus assembly"/>
    <property type="evidence" value="ECO:0007669"/>
    <property type="project" value="InterPro"/>
</dbReference>
<dbReference type="EMBL" id="RHHN01000037">
    <property type="protein sequence ID" value="RNB54922.1"/>
    <property type="molecule type" value="Genomic_DNA"/>
</dbReference>
<dbReference type="Proteomes" id="UP000317180">
    <property type="component" value="Unassembled WGS sequence"/>
</dbReference>
<evidence type="ECO:0000313" key="5">
    <source>
        <dbReference type="Proteomes" id="UP000317180"/>
    </source>
</evidence>
<evidence type="ECO:0000256" key="1">
    <source>
        <dbReference type="SAM" id="MobiDB-lite"/>
    </source>
</evidence>
<evidence type="ECO:0000313" key="2">
    <source>
        <dbReference type="EMBL" id="GED25785.1"/>
    </source>
</evidence>
<keyword evidence="5" id="KW-1185">Reference proteome</keyword>
<dbReference type="RefSeq" id="WP_005830872.1">
    <property type="nucleotide sequence ID" value="NZ_BJOD01000016.1"/>
</dbReference>
<dbReference type="AlphaFoldDB" id="A0A3M8AUS9"/>
<evidence type="ECO:0000313" key="4">
    <source>
        <dbReference type="Proteomes" id="UP000276178"/>
    </source>
</evidence>
<dbReference type="InterPro" id="IPR007445">
    <property type="entry name" value="PilO"/>
</dbReference>
<proteinExistence type="predicted"/>
<reference evidence="3 4" key="1">
    <citation type="submission" date="2018-10" db="EMBL/GenBank/DDBJ databases">
        <title>Phylogenomics of Brevibacillus.</title>
        <authorList>
            <person name="Dunlap C."/>
        </authorList>
    </citation>
    <scope>NUCLEOTIDE SEQUENCE [LARGE SCALE GENOMIC DNA]</scope>
    <source>
        <strain evidence="3 4">NRRL NRS 1219</strain>
    </source>
</reference>
<organism evidence="3 4">
    <name type="scientific">Brevibacillus agri</name>
    <dbReference type="NCBI Taxonomy" id="51101"/>
    <lineage>
        <taxon>Bacteria</taxon>
        <taxon>Bacillati</taxon>
        <taxon>Bacillota</taxon>
        <taxon>Bacilli</taxon>
        <taxon>Bacillales</taxon>
        <taxon>Paenibacillaceae</taxon>
        <taxon>Brevibacillus</taxon>
    </lineage>
</organism>
<evidence type="ECO:0000313" key="3">
    <source>
        <dbReference type="EMBL" id="RNB54922.1"/>
    </source>
</evidence>
<protein>
    <submittedName>
        <fullName evidence="3">Pilus assembly protein PilO</fullName>
    </submittedName>
</protein>
<gene>
    <name evidence="2" type="ORF">BAG01nite_18870</name>
    <name evidence="3" type="ORF">EB820_12605</name>
</gene>
<dbReference type="Gene3D" id="3.30.70.60">
    <property type="match status" value="1"/>
</dbReference>
<dbReference type="InterPro" id="IPR014717">
    <property type="entry name" value="Transl_elong_EF1B/ribsomal_bS6"/>
</dbReference>
<feature type="region of interest" description="Disordered" evidence="1">
    <location>
        <begin position="144"/>
        <end position="170"/>
    </location>
</feature>
<sequence>MGEKTRQIALFIFALLFAALAGAYYLYIVPVTDQKTSLQVQLEKLKQTFDQLQSAQATEPTTPMVISNKILEAIPVRPYADQLIKDLERLQSVSQISIEEASFSEREKLSAKELANQLTYMDQAEGGEAQATLEGEVQKLDEKAQKIAKSAQNAGSSAGQPKPAAGKEERQVKAEMIEKYLPPIPFHSVEISLKIKGDYKEIYRFVSEMQKMSRYLRVDQLDFKSNQKDEFVIPEDTKMVATVKLTSYFAPQFEKDLEKLPAVQVEGPAGKWDPMQYETVKKEEASVGTTANEAN</sequence>
<comment type="caution">
    <text evidence="3">The sequence shown here is derived from an EMBL/GenBank/DDBJ whole genome shotgun (WGS) entry which is preliminary data.</text>
</comment>
<feature type="compositionally biased region" description="Polar residues" evidence="1">
    <location>
        <begin position="150"/>
        <end position="159"/>
    </location>
</feature>
<dbReference type="Proteomes" id="UP000276178">
    <property type="component" value="Unassembled WGS sequence"/>
</dbReference>
<dbReference type="GeneID" id="82813491"/>
<dbReference type="Pfam" id="PF04350">
    <property type="entry name" value="PilO"/>
    <property type="match status" value="1"/>
</dbReference>
<dbReference type="OrthoDB" id="2679816at2"/>
<dbReference type="EMBL" id="BJOD01000016">
    <property type="protein sequence ID" value="GED25785.1"/>
    <property type="molecule type" value="Genomic_DNA"/>
</dbReference>
<name>A0A3M8AUS9_9BACL</name>